<sequence length="422" mass="47129">MRTLLEADSNPETSLLLPKFKKLLPDAPSVKRVIYIEPQLPQALPSELPDSVKYIRFSDVMKNGMSSDEVMSCTPGYTPNIDPLLNDGDTLILGDFNATNYGAHLSRMLEETETTSHTPSTTRTLESSTITLPQGYHQMVGNANRFRSLASYAGFPFSEDKKSTFHIEGWAGLIGSVGFLTGEFIVGAGEMNPTDAWIDPDNVDHTVMITLFMLRSLSVLLCHNGKLPRKSEFIATGLSGILQTPMFLAHAYGKHTISDAVLHGATAILFFLFGWFAIFEMQHPNRVMAGVGKSFFVCLLGVFMAQTGDLLMFVEPFKGNHMFMDIRSQIFYLMMYLILDALIVAAVFTGIAVWVKTNYFPEKLNPSRKSMDGKSQILYLMIYFILDALIVAVVVSGIAVRIKIHHFPQVYEKQKDCVYRTE</sequence>
<organism evidence="1">
    <name type="scientific">Cyprideis torosa</name>
    <dbReference type="NCBI Taxonomy" id="163714"/>
    <lineage>
        <taxon>Eukaryota</taxon>
        <taxon>Metazoa</taxon>
        <taxon>Ecdysozoa</taxon>
        <taxon>Arthropoda</taxon>
        <taxon>Crustacea</taxon>
        <taxon>Oligostraca</taxon>
        <taxon>Ostracoda</taxon>
        <taxon>Podocopa</taxon>
        <taxon>Podocopida</taxon>
        <taxon>Cytherocopina</taxon>
        <taxon>Cytheroidea</taxon>
        <taxon>Cytherideidae</taxon>
        <taxon>Cyprideis</taxon>
    </lineage>
</organism>
<protein>
    <submittedName>
        <fullName evidence="1">Uncharacterized protein</fullName>
    </submittedName>
</protein>
<reference evidence="1" key="1">
    <citation type="submission" date="2020-11" db="EMBL/GenBank/DDBJ databases">
        <authorList>
            <person name="Tran Van P."/>
        </authorList>
    </citation>
    <scope>NUCLEOTIDE SEQUENCE</scope>
</reference>
<name>A0A7R8ZM79_9CRUS</name>
<proteinExistence type="predicted"/>
<evidence type="ECO:0000313" key="1">
    <source>
        <dbReference type="EMBL" id="CAD7226729.1"/>
    </source>
</evidence>
<gene>
    <name evidence="1" type="ORF">CTOB1V02_LOCUS4644</name>
</gene>
<accession>A0A7R8ZM79</accession>
<dbReference type="EMBL" id="OB660912">
    <property type="protein sequence ID" value="CAD7226729.1"/>
    <property type="molecule type" value="Genomic_DNA"/>
</dbReference>
<dbReference type="AlphaFoldDB" id="A0A7R8ZM79"/>